<reference evidence="9" key="2">
    <citation type="submission" date="2011-02" db="EMBL/GenBank/DDBJ databases">
        <title>The complete genome of Syntrophobotulus glycolicus DSM 8271.</title>
        <authorList>
            <person name="Lucas S."/>
            <person name="Copeland A."/>
            <person name="Lapidus A."/>
            <person name="Bruce D."/>
            <person name="Goodwin L."/>
            <person name="Pitluck S."/>
            <person name="Kyrpides N."/>
            <person name="Mavromatis K."/>
            <person name="Pagani I."/>
            <person name="Ivanova N."/>
            <person name="Mikhailova N."/>
            <person name="Chertkov O."/>
            <person name="Held B."/>
            <person name="Detter J.C."/>
            <person name="Tapia R."/>
            <person name="Han C."/>
            <person name="Land M."/>
            <person name="Hauser L."/>
            <person name="Markowitz V."/>
            <person name="Cheng J.-F."/>
            <person name="Hugenholtz P."/>
            <person name="Woyke T."/>
            <person name="Wu D."/>
            <person name="Spring S."/>
            <person name="Schroeder M."/>
            <person name="Brambilla E."/>
            <person name="Klenk H.-P."/>
            <person name="Eisen J.A."/>
        </authorList>
    </citation>
    <scope>NUCLEOTIDE SEQUENCE [LARGE SCALE GENOMIC DNA]</scope>
    <source>
        <strain evidence="9">DSM 8271 / FlGlyR</strain>
    </source>
</reference>
<dbReference type="STRING" id="645991.Sgly_1358"/>
<keyword evidence="4" id="KW-0238">DNA-binding</keyword>
<organism evidence="8 9">
    <name type="scientific">Syntrophobotulus glycolicus (strain DSM 8271 / FlGlyR)</name>
    <dbReference type="NCBI Taxonomy" id="645991"/>
    <lineage>
        <taxon>Bacteria</taxon>
        <taxon>Bacillati</taxon>
        <taxon>Bacillota</taxon>
        <taxon>Clostridia</taxon>
        <taxon>Eubacteriales</taxon>
        <taxon>Desulfitobacteriaceae</taxon>
        <taxon>Syntrophobotulus</taxon>
    </lineage>
</organism>
<dbReference type="KEGG" id="sgy:Sgly_1358"/>
<feature type="domain" description="RNA polymerase sigma-70 region 2" evidence="6">
    <location>
        <begin position="23"/>
        <end position="90"/>
    </location>
</feature>
<dbReference type="InterPro" id="IPR014284">
    <property type="entry name" value="RNA_pol_sigma-70_dom"/>
</dbReference>
<evidence type="ECO:0000256" key="1">
    <source>
        <dbReference type="ARBA" id="ARBA00010641"/>
    </source>
</evidence>
<dbReference type="RefSeq" id="WP_013624533.1">
    <property type="nucleotide sequence ID" value="NC_015172.1"/>
</dbReference>
<dbReference type="Gene3D" id="1.10.10.10">
    <property type="entry name" value="Winged helix-like DNA-binding domain superfamily/Winged helix DNA-binding domain"/>
    <property type="match status" value="1"/>
</dbReference>
<dbReference type="OrthoDB" id="9784984at2"/>
<gene>
    <name evidence="8" type="ordered locus">Sgly_1358</name>
</gene>
<evidence type="ECO:0000256" key="4">
    <source>
        <dbReference type="ARBA" id="ARBA00023125"/>
    </source>
</evidence>
<evidence type="ECO:0000259" key="6">
    <source>
        <dbReference type="Pfam" id="PF04542"/>
    </source>
</evidence>
<keyword evidence="3" id="KW-0731">Sigma factor</keyword>
<feature type="domain" description="RNA polymerase sigma factor 70 region 4 type 2" evidence="7">
    <location>
        <begin position="118"/>
        <end position="167"/>
    </location>
</feature>
<keyword evidence="9" id="KW-1185">Reference proteome</keyword>
<reference evidence="8 9" key="1">
    <citation type="journal article" date="2011" name="Stand. Genomic Sci.">
        <title>Complete genome sequence of Syntrophobotulus glycolicus type strain (FlGlyR).</title>
        <authorList>
            <person name="Han C."/>
            <person name="Mwirichia R."/>
            <person name="Chertkov O."/>
            <person name="Held B."/>
            <person name="Lapidus A."/>
            <person name="Nolan M."/>
            <person name="Lucas S."/>
            <person name="Hammon N."/>
            <person name="Deshpande S."/>
            <person name="Cheng J.F."/>
            <person name="Tapia R."/>
            <person name="Goodwin L."/>
            <person name="Pitluck S."/>
            <person name="Huntemann M."/>
            <person name="Liolios K."/>
            <person name="Ivanova N."/>
            <person name="Pagani I."/>
            <person name="Mavromatis K."/>
            <person name="Ovchinikova G."/>
            <person name="Pati A."/>
            <person name="Chen A."/>
            <person name="Palaniappan K."/>
            <person name="Land M."/>
            <person name="Hauser L."/>
            <person name="Brambilla E.M."/>
            <person name="Rohde M."/>
            <person name="Spring S."/>
            <person name="Sikorski J."/>
            <person name="Goker M."/>
            <person name="Woyke T."/>
            <person name="Bristow J."/>
            <person name="Eisen J.A."/>
            <person name="Markowitz V."/>
            <person name="Hugenholtz P."/>
            <person name="Kyrpides N.C."/>
            <person name="Klenk H.P."/>
            <person name="Detter J.C."/>
        </authorList>
    </citation>
    <scope>NUCLEOTIDE SEQUENCE [LARGE SCALE GENOMIC DNA]</scope>
    <source>
        <strain evidence="9">DSM 8271 / FlGlyR</strain>
    </source>
</reference>
<dbReference type="EMBL" id="CP002547">
    <property type="protein sequence ID" value="ADY55663.1"/>
    <property type="molecule type" value="Genomic_DNA"/>
</dbReference>
<keyword evidence="2" id="KW-0805">Transcription regulation</keyword>
<dbReference type="SUPFAM" id="SSF88659">
    <property type="entry name" value="Sigma3 and sigma4 domains of RNA polymerase sigma factors"/>
    <property type="match status" value="1"/>
</dbReference>
<evidence type="ECO:0000313" key="9">
    <source>
        <dbReference type="Proteomes" id="UP000007488"/>
    </source>
</evidence>
<comment type="similarity">
    <text evidence="1">Belongs to the sigma-70 factor family. ECF subfamily.</text>
</comment>
<dbReference type="Pfam" id="PF04542">
    <property type="entry name" value="Sigma70_r2"/>
    <property type="match status" value="1"/>
</dbReference>
<name>F0SVV7_SYNGF</name>
<dbReference type="GO" id="GO:0016987">
    <property type="term" value="F:sigma factor activity"/>
    <property type="evidence" value="ECO:0007669"/>
    <property type="project" value="UniProtKB-KW"/>
</dbReference>
<dbReference type="GO" id="GO:0003677">
    <property type="term" value="F:DNA binding"/>
    <property type="evidence" value="ECO:0007669"/>
    <property type="project" value="UniProtKB-KW"/>
</dbReference>
<proteinExistence type="inferred from homology"/>
<dbReference type="NCBIfam" id="TIGR02937">
    <property type="entry name" value="sigma70-ECF"/>
    <property type="match status" value="1"/>
</dbReference>
<protein>
    <submittedName>
        <fullName evidence="8">RNA polymerase, sigma-24 subunit, ECF subfamily</fullName>
    </submittedName>
</protein>
<dbReference type="SUPFAM" id="SSF88946">
    <property type="entry name" value="Sigma2 domain of RNA polymerase sigma factors"/>
    <property type="match status" value="1"/>
</dbReference>
<dbReference type="InterPro" id="IPR013249">
    <property type="entry name" value="RNA_pol_sigma70_r4_t2"/>
</dbReference>
<dbReference type="HOGENOM" id="CLU_047691_3_4_9"/>
<dbReference type="InterPro" id="IPR036388">
    <property type="entry name" value="WH-like_DNA-bd_sf"/>
</dbReference>
<dbReference type="eggNOG" id="COG1595">
    <property type="taxonomic scope" value="Bacteria"/>
</dbReference>
<evidence type="ECO:0000256" key="5">
    <source>
        <dbReference type="ARBA" id="ARBA00023163"/>
    </source>
</evidence>
<dbReference type="GO" id="GO:0006352">
    <property type="term" value="P:DNA-templated transcription initiation"/>
    <property type="evidence" value="ECO:0007669"/>
    <property type="project" value="InterPro"/>
</dbReference>
<dbReference type="PANTHER" id="PTHR43133:SF8">
    <property type="entry name" value="RNA POLYMERASE SIGMA FACTOR HI_1459-RELATED"/>
    <property type="match status" value="1"/>
</dbReference>
<dbReference type="Gene3D" id="1.10.1740.10">
    <property type="match status" value="1"/>
</dbReference>
<dbReference type="AlphaFoldDB" id="F0SVV7"/>
<keyword evidence="5" id="KW-0804">Transcription</keyword>
<sequence length="180" mass="21417">MERDQKWIQEILRRGSQQAADQLVRSYYDEIYIFIYRQVGNREDARDLTQDSFIAALRSLPSYDEKKAGFRTWLYRLATYKVIDAKRKRKPVAVPLDEDKIFPAEDFVTKIMDKALLQQIEEYVRALDPTLQEVFRLRLYGDYSFPEIASATAEPEAKIKARYYRLLHHLRKEFNNDAQI</sequence>
<evidence type="ECO:0000313" key="8">
    <source>
        <dbReference type="EMBL" id="ADY55663.1"/>
    </source>
</evidence>
<dbReference type="InterPro" id="IPR039425">
    <property type="entry name" value="RNA_pol_sigma-70-like"/>
</dbReference>
<evidence type="ECO:0000256" key="2">
    <source>
        <dbReference type="ARBA" id="ARBA00023015"/>
    </source>
</evidence>
<dbReference type="PANTHER" id="PTHR43133">
    <property type="entry name" value="RNA POLYMERASE ECF-TYPE SIGMA FACTO"/>
    <property type="match status" value="1"/>
</dbReference>
<evidence type="ECO:0000259" key="7">
    <source>
        <dbReference type="Pfam" id="PF08281"/>
    </source>
</evidence>
<dbReference type="Pfam" id="PF08281">
    <property type="entry name" value="Sigma70_r4_2"/>
    <property type="match status" value="1"/>
</dbReference>
<dbReference type="InterPro" id="IPR007627">
    <property type="entry name" value="RNA_pol_sigma70_r2"/>
</dbReference>
<accession>F0SVV7</accession>
<dbReference type="Proteomes" id="UP000007488">
    <property type="component" value="Chromosome"/>
</dbReference>
<evidence type="ECO:0000256" key="3">
    <source>
        <dbReference type="ARBA" id="ARBA00023082"/>
    </source>
</evidence>
<dbReference type="InterPro" id="IPR013325">
    <property type="entry name" value="RNA_pol_sigma_r2"/>
</dbReference>
<dbReference type="InterPro" id="IPR013324">
    <property type="entry name" value="RNA_pol_sigma_r3/r4-like"/>
</dbReference>